<sequence>MKQIEPLTNDYKQAVREAAEVVKKGGIILYPTDTIWGLGCDATNEQAVQRIYKIKKRAESKSMLILIDTDAKLSGLMEEVPSIAYDLIDASVSPLTIIYPKGRNVAPSLLSEERTIGIRITKEAFSQALCKAIRVPLVSTSANLSGDSSPSIFSEISSEIKEAVDYIVPVRQKETTPAKASQIIALGIHGEVKIIRS</sequence>
<evidence type="ECO:0000256" key="6">
    <source>
        <dbReference type="ARBA" id="ARBA00022694"/>
    </source>
</evidence>
<gene>
    <name evidence="13" type="ORF">SAMN02745171_00422</name>
</gene>
<keyword evidence="14" id="KW-1185">Reference proteome</keyword>
<dbReference type="GO" id="GO:0006450">
    <property type="term" value="P:regulation of translational fidelity"/>
    <property type="evidence" value="ECO:0007669"/>
    <property type="project" value="TreeGrafter"/>
</dbReference>
<comment type="subcellular location">
    <subcellularLocation>
        <location evidence="1">Cytoplasm</location>
    </subcellularLocation>
</comment>
<comment type="catalytic activity">
    <reaction evidence="11">
        <text>L-threonine + hydrogencarbonate + ATP = L-threonylcarbamoyladenylate + diphosphate + H2O</text>
        <dbReference type="Rhea" id="RHEA:36407"/>
        <dbReference type="ChEBI" id="CHEBI:15377"/>
        <dbReference type="ChEBI" id="CHEBI:17544"/>
        <dbReference type="ChEBI" id="CHEBI:30616"/>
        <dbReference type="ChEBI" id="CHEBI:33019"/>
        <dbReference type="ChEBI" id="CHEBI:57926"/>
        <dbReference type="ChEBI" id="CHEBI:73682"/>
        <dbReference type="EC" id="2.7.7.87"/>
    </reaction>
</comment>
<dbReference type="NCBIfam" id="TIGR00057">
    <property type="entry name" value="L-threonylcarbamoyladenylate synthase"/>
    <property type="match status" value="1"/>
</dbReference>
<evidence type="ECO:0000256" key="3">
    <source>
        <dbReference type="ARBA" id="ARBA00012584"/>
    </source>
</evidence>
<dbReference type="AlphaFoldDB" id="A0A1T4LHV7"/>
<dbReference type="PANTHER" id="PTHR17490">
    <property type="entry name" value="SUA5"/>
    <property type="match status" value="1"/>
</dbReference>
<proteinExistence type="inferred from homology"/>
<dbReference type="GO" id="GO:0005737">
    <property type="term" value="C:cytoplasm"/>
    <property type="evidence" value="ECO:0007669"/>
    <property type="project" value="UniProtKB-SubCell"/>
</dbReference>
<dbReference type="EMBL" id="FUXE01000003">
    <property type="protein sequence ID" value="SJZ53984.1"/>
    <property type="molecule type" value="Genomic_DNA"/>
</dbReference>
<keyword evidence="7" id="KW-0548">Nucleotidyltransferase</keyword>
<evidence type="ECO:0000256" key="1">
    <source>
        <dbReference type="ARBA" id="ARBA00004496"/>
    </source>
</evidence>
<dbReference type="GO" id="GO:0005524">
    <property type="term" value="F:ATP binding"/>
    <property type="evidence" value="ECO:0007669"/>
    <property type="project" value="UniProtKB-KW"/>
</dbReference>
<dbReference type="GO" id="GO:0008033">
    <property type="term" value="P:tRNA processing"/>
    <property type="evidence" value="ECO:0007669"/>
    <property type="project" value="UniProtKB-KW"/>
</dbReference>
<keyword evidence="6" id="KW-0819">tRNA processing</keyword>
<dbReference type="STRING" id="29524.SAMN02745171_00422"/>
<evidence type="ECO:0000259" key="12">
    <source>
        <dbReference type="PROSITE" id="PS51163"/>
    </source>
</evidence>
<dbReference type="Proteomes" id="UP000190121">
    <property type="component" value="Unassembled WGS sequence"/>
</dbReference>
<dbReference type="PROSITE" id="PS51163">
    <property type="entry name" value="YRDC"/>
    <property type="match status" value="1"/>
</dbReference>
<name>A0A1T4LHV7_9PORP</name>
<protein>
    <recommendedName>
        <fullName evidence="10">L-threonylcarbamoyladenylate synthase</fullName>
        <ecNumber evidence="3">2.7.7.87</ecNumber>
    </recommendedName>
    <alternativeName>
        <fullName evidence="10">L-threonylcarbamoyladenylate synthase</fullName>
    </alternativeName>
</protein>
<dbReference type="EC" id="2.7.7.87" evidence="3"/>
<dbReference type="Pfam" id="PF01300">
    <property type="entry name" value="Sua5_yciO_yrdC"/>
    <property type="match status" value="1"/>
</dbReference>
<dbReference type="GO" id="GO:0000049">
    <property type="term" value="F:tRNA binding"/>
    <property type="evidence" value="ECO:0007669"/>
    <property type="project" value="TreeGrafter"/>
</dbReference>
<dbReference type="InterPro" id="IPR050156">
    <property type="entry name" value="TC-AMP_synthase_SUA5"/>
</dbReference>
<keyword evidence="8" id="KW-0547">Nucleotide-binding</keyword>
<evidence type="ECO:0000256" key="9">
    <source>
        <dbReference type="ARBA" id="ARBA00022840"/>
    </source>
</evidence>
<evidence type="ECO:0000256" key="11">
    <source>
        <dbReference type="ARBA" id="ARBA00048366"/>
    </source>
</evidence>
<dbReference type="InterPro" id="IPR017945">
    <property type="entry name" value="DHBP_synth_RibB-like_a/b_dom"/>
</dbReference>
<evidence type="ECO:0000256" key="5">
    <source>
        <dbReference type="ARBA" id="ARBA00022679"/>
    </source>
</evidence>
<dbReference type="InterPro" id="IPR006070">
    <property type="entry name" value="Sua5-like_dom"/>
</dbReference>
<evidence type="ECO:0000256" key="2">
    <source>
        <dbReference type="ARBA" id="ARBA00007663"/>
    </source>
</evidence>
<accession>A0A1T4LHV7</accession>
<dbReference type="Gene3D" id="3.90.870.10">
    <property type="entry name" value="DHBP synthase"/>
    <property type="match status" value="1"/>
</dbReference>
<evidence type="ECO:0000256" key="8">
    <source>
        <dbReference type="ARBA" id="ARBA00022741"/>
    </source>
</evidence>
<dbReference type="GO" id="GO:0003725">
    <property type="term" value="F:double-stranded RNA binding"/>
    <property type="evidence" value="ECO:0007669"/>
    <property type="project" value="InterPro"/>
</dbReference>
<feature type="domain" description="YrdC-like" evidence="12">
    <location>
        <begin position="12"/>
        <end position="197"/>
    </location>
</feature>
<organism evidence="13 14">
    <name type="scientific">Porphyromonas circumdentaria</name>
    <dbReference type="NCBI Taxonomy" id="29524"/>
    <lineage>
        <taxon>Bacteria</taxon>
        <taxon>Pseudomonadati</taxon>
        <taxon>Bacteroidota</taxon>
        <taxon>Bacteroidia</taxon>
        <taxon>Bacteroidales</taxon>
        <taxon>Porphyromonadaceae</taxon>
        <taxon>Porphyromonas</taxon>
    </lineage>
</organism>
<comment type="similarity">
    <text evidence="2">Belongs to the SUA5 family.</text>
</comment>
<dbReference type="PANTHER" id="PTHR17490:SF16">
    <property type="entry name" value="THREONYLCARBAMOYL-AMP SYNTHASE"/>
    <property type="match status" value="1"/>
</dbReference>
<dbReference type="GO" id="GO:0061710">
    <property type="term" value="F:L-threonylcarbamoyladenylate synthase"/>
    <property type="evidence" value="ECO:0007669"/>
    <property type="project" value="UniProtKB-EC"/>
</dbReference>
<reference evidence="14" key="1">
    <citation type="submission" date="2017-02" db="EMBL/GenBank/DDBJ databases">
        <authorList>
            <person name="Varghese N."/>
            <person name="Submissions S."/>
        </authorList>
    </citation>
    <scope>NUCLEOTIDE SEQUENCE [LARGE SCALE GENOMIC DNA]</scope>
    <source>
        <strain evidence="14">ATCC 51356</strain>
    </source>
</reference>
<dbReference type="RefSeq" id="WP_078736372.1">
    <property type="nucleotide sequence ID" value="NZ_FUXE01000003.1"/>
</dbReference>
<keyword evidence="4" id="KW-0963">Cytoplasm</keyword>
<dbReference type="SUPFAM" id="SSF55821">
    <property type="entry name" value="YrdC/RibB"/>
    <property type="match status" value="1"/>
</dbReference>
<evidence type="ECO:0000313" key="14">
    <source>
        <dbReference type="Proteomes" id="UP000190121"/>
    </source>
</evidence>
<keyword evidence="9" id="KW-0067">ATP-binding</keyword>
<keyword evidence="5" id="KW-0808">Transferase</keyword>
<evidence type="ECO:0000256" key="4">
    <source>
        <dbReference type="ARBA" id="ARBA00022490"/>
    </source>
</evidence>
<dbReference type="OrthoDB" id="9814580at2"/>
<evidence type="ECO:0000256" key="10">
    <source>
        <dbReference type="ARBA" id="ARBA00029774"/>
    </source>
</evidence>
<evidence type="ECO:0000313" key="13">
    <source>
        <dbReference type="EMBL" id="SJZ53984.1"/>
    </source>
</evidence>
<evidence type="ECO:0000256" key="7">
    <source>
        <dbReference type="ARBA" id="ARBA00022695"/>
    </source>
</evidence>